<keyword evidence="2" id="KW-1185">Reference proteome</keyword>
<protein>
    <submittedName>
        <fullName evidence="1">Sulfotransferase family 2 domain-containing protein</fullName>
    </submittedName>
</protein>
<organism evidence="1 2">
    <name type="scientific">Aquibaculum arenosum</name>
    <dbReference type="NCBI Taxonomy" id="3032591"/>
    <lineage>
        <taxon>Bacteria</taxon>
        <taxon>Pseudomonadati</taxon>
        <taxon>Pseudomonadota</taxon>
        <taxon>Alphaproteobacteria</taxon>
        <taxon>Rhodospirillales</taxon>
        <taxon>Rhodovibrionaceae</taxon>
        <taxon>Aquibaculum</taxon>
    </lineage>
</organism>
<accession>A0ABT5YMS0</accession>
<dbReference type="Proteomes" id="UP001215503">
    <property type="component" value="Unassembled WGS sequence"/>
</dbReference>
<dbReference type="Gene3D" id="3.40.50.300">
    <property type="entry name" value="P-loop containing nucleotide triphosphate hydrolases"/>
    <property type="match status" value="1"/>
</dbReference>
<dbReference type="Pfam" id="PF03567">
    <property type="entry name" value="Sulfotransfer_2"/>
    <property type="match status" value="1"/>
</dbReference>
<sequence length="234" mass="26656">MNISANDYRLIFLHVEKAAGSALRNRLFLNNIAKNYIWWGHDESLSLHQALLIGGHKRLPFYIKQGITHDRTVFCAVIREPVERALSLYHYHYRLGDITKNVNETILSDQTFQKRIENAQNKYLSGQSKFVRTVSLLKENSYIVGTQDELPRFISVFEAQLGLIPDGPVVGNSGPKGYKQDLDVSEEAYVRLLTLLAEDILLYTYISQQFSGLFCNVCPSKWDALGQSLRSARS</sequence>
<dbReference type="InterPro" id="IPR005331">
    <property type="entry name" value="Sulfotransferase"/>
</dbReference>
<comment type="caution">
    <text evidence="1">The sequence shown here is derived from an EMBL/GenBank/DDBJ whole genome shotgun (WGS) entry which is preliminary data.</text>
</comment>
<reference evidence="1 2" key="1">
    <citation type="submission" date="2023-03" db="EMBL/GenBank/DDBJ databases">
        <title>Fodinicurvata sp. CAU 1616 isolated from sea sendiment.</title>
        <authorList>
            <person name="Kim W."/>
        </authorList>
    </citation>
    <scope>NUCLEOTIDE SEQUENCE [LARGE SCALE GENOMIC DNA]</scope>
    <source>
        <strain evidence="1 2">CAU 1616</strain>
    </source>
</reference>
<evidence type="ECO:0000313" key="1">
    <source>
        <dbReference type="EMBL" id="MDF2096147.1"/>
    </source>
</evidence>
<evidence type="ECO:0000313" key="2">
    <source>
        <dbReference type="Proteomes" id="UP001215503"/>
    </source>
</evidence>
<proteinExistence type="predicted"/>
<dbReference type="EMBL" id="JARHUD010000005">
    <property type="protein sequence ID" value="MDF2096147.1"/>
    <property type="molecule type" value="Genomic_DNA"/>
</dbReference>
<dbReference type="RefSeq" id="WP_275822284.1">
    <property type="nucleotide sequence ID" value="NZ_JARHUD010000005.1"/>
</dbReference>
<dbReference type="InterPro" id="IPR027417">
    <property type="entry name" value="P-loop_NTPase"/>
</dbReference>
<name>A0ABT5YMS0_9PROT</name>
<gene>
    <name evidence="1" type="ORF">P2G67_09190</name>
</gene>